<gene>
    <name evidence="6" type="ORF">HU200_048925</name>
</gene>
<evidence type="ECO:0000256" key="3">
    <source>
        <dbReference type="ARBA" id="ARBA00022833"/>
    </source>
</evidence>
<dbReference type="GO" id="GO:0005634">
    <property type="term" value="C:nucleus"/>
    <property type="evidence" value="ECO:0007669"/>
    <property type="project" value="TreeGrafter"/>
</dbReference>
<dbReference type="SMART" id="SM00744">
    <property type="entry name" value="RINGv"/>
    <property type="match status" value="1"/>
</dbReference>
<protein>
    <recommendedName>
        <fullName evidence="5">RING-type domain-containing protein</fullName>
    </recommendedName>
</protein>
<dbReference type="OrthoDB" id="21204at2759"/>
<feature type="domain" description="RING-type" evidence="5">
    <location>
        <begin position="8"/>
        <end position="50"/>
    </location>
</feature>
<dbReference type="SMART" id="SM00184">
    <property type="entry name" value="RING"/>
    <property type="match status" value="1"/>
</dbReference>
<dbReference type="EMBL" id="JACEFO010002208">
    <property type="protein sequence ID" value="KAF8673364.1"/>
    <property type="molecule type" value="Genomic_DNA"/>
</dbReference>
<proteinExistence type="predicted"/>
<dbReference type="InterPro" id="IPR011016">
    <property type="entry name" value="Znf_RING-CH"/>
</dbReference>
<evidence type="ECO:0000256" key="2">
    <source>
        <dbReference type="ARBA" id="ARBA00022771"/>
    </source>
</evidence>
<evidence type="ECO:0000313" key="6">
    <source>
        <dbReference type="EMBL" id="KAF8673364.1"/>
    </source>
</evidence>
<keyword evidence="7" id="KW-1185">Reference proteome</keyword>
<dbReference type="GO" id="GO:0008270">
    <property type="term" value="F:zinc ion binding"/>
    <property type="evidence" value="ECO:0007669"/>
    <property type="project" value="UniProtKB-KW"/>
</dbReference>
<reference evidence="6" key="1">
    <citation type="submission" date="2020-07" db="EMBL/GenBank/DDBJ databases">
        <title>Genome sequence and genetic diversity analysis of an under-domesticated orphan crop, white fonio (Digitaria exilis).</title>
        <authorList>
            <person name="Bennetzen J.L."/>
            <person name="Chen S."/>
            <person name="Ma X."/>
            <person name="Wang X."/>
            <person name="Yssel A.E.J."/>
            <person name="Chaluvadi S.R."/>
            <person name="Johnson M."/>
            <person name="Gangashetty P."/>
            <person name="Hamidou F."/>
            <person name="Sanogo M.D."/>
            <person name="Zwaenepoel A."/>
            <person name="Wallace J."/>
            <person name="Van De Peer Y."/>
            <person name="Van Deynze A."/>
        </authorList>
    </citation>
    <scope>NUCLEOTIDE SEQUENCE</scope>
    <source>
        <tissue evidence="6">Leaves</tissue>
    </source>
</reference>
<evidence type="ECO:0000313" key="7">
    <source>
        <dbReference type="Proteomes" id="UP000636709"/>
    </source>
</evidence>
<evidence type="ECO:0000259" key="5">
    <source>
        <dbReference type="PROSITE" id="PS50089"/>
    </source>
</evidence>
<dbReference type="PANTHER" id="PTHR45931:SF23">
    <property type="entry name" value="OS12G0134500 PROTEIN"/>
    <property type="match status" value="1"/>
</dbReference>
<organism evidence="6 7">
    <name type="scientific">Digitaria exilis</name>
    <dbReference type="NCBI Taxonomy" id="1010633"/>
    <lineage>
        <taxon>Eukaryota</taxon>
        <taxon>Viridiplantae</taxon>
        <taxon>Streptophyta</taxon>
        <taxon>Embryophyta</taxon>
        <taxon>Tracheophyta</taxon>
        <taxon>Spermatophyta</taxon>
        <taxon>Magnoliopsida</taxon>
        <taxon>Liliopsida</taxon>
        <taxon>Poales</taxon>
        <taxon>Poaceae</taxon>
        <taxon>PACMAD clade</taxon>
        <taxon>Panicoideae</taxon>
        <taxon>Panicodae</taxon>
        <taxon>Paniceae</taxon>
        <taxon>Anthephorinae</taxon>
        <taxon>Digitaria</taxon>
    </lineage>
</organism>
<name>A0A835AX69_9POAL</name>
<keyword evidence="2 4" id="KW-0863">Zinc-finger</keyword>
<dbReference type="GO" id="GO:0061630">
    <property type="term" value="F:ubiquitin protein ligase activity"/>
    <property type="evidence" value="ECO:0007669"/>
    <property type="project" value="TreeGrafter"/>
</dbReference>
<evidence type="ECO:0000256" key="1">
    <source>
        <dbReference type="ARBA" id="ARBA00022723"/>
    </source>
</evidence>
<dbReference type="Proteomes" id="UP000636709">
    <property type="component" value="Unassembled WGS sequence"/>
</dbReference>
<sequence>MDGSDCCCAICLHDMEADDVKLRAMPCSHIFHQNCIFKWLRRSATCPLCRHQLPTEEAAADDEEEVQQQLQRIRFESERLDRWINLVDELLQTRS</sequence>
<dbReference type="Gene3D" id="3.30.40.10">
    <property type="entry name" value="Zinc/RING finger domain, C3HC4 (zinc finger)"/>
    <property type="match status" value="1"/>
</dbReference>
<keyword evidence="1" id="KW-0479">Metal-binding</keyword>
<dbReference type="AlphaFoldDB" id="A0A835AX69"/>
<dbReference type="InterPro" id="IPR013083">
    <property type="entry name" value="Znf_RING/FYVE/PHD"/>
</dbReference>
<dbReference type="GO" id="GO:0006511">
    <property type="term" value="P:ubiquitin-dependent protein catabolic process"/>
    <property type="evidence" value="ECO:0007669"/>
    <property type="project" value="TreeGrafter"/>
</dbReference>
<comment type="caution">
    <text evidence="6">The sequence shown here is derived from an EMBL/GenBank/DDBJ whole genome shotgun (WGS) entry which is preliminary data.</text>
</comment>
<dbReference type="PANTHER" id="PTHR45931">
    <property type="entry name" value="SI:CH211-59O9.10"/>
    <property type="match status" value="1"/>
</dbReference>
<evidence type="ECO:0000256" key="4">
    <source>
        <dbReference type="PROSITE-ProRule" id="PRU00175"/>
    </source>
</evidence>
<accession>A0A835AX69</accession>
<dbReference type="SUPFAM" id="SSF57850">
    <property type="entry name" value="RING/U-box"/>
    <property type="match status" value="1"/>
</dbReference>
<dbReference type="Pfam" id="PF13639">
    <property type="entry name" value="zf-RING_2"/>
    <property type="match status" value="1"/>
</dbReference>
<keyword evidence="3" id="KW-0862">Zinc</keyword>
<dbReference type="InterPro" id="IPR001841">
    <property type="entry name" value="Znf_RING"/>
</dbReference>
<dbReference type="InterPro" id="IPR051834">
    <property type="entry name" value="RING_finger_E3_ligase"/>
</dbReference>
<dbReference type="PROSITE" id="PS50089">
    <property type="entry name" value="ZF_RING_2"/>
    <property type="match status" value="1"/>
</dbReference>